<sequence length="88" mass="9717">MAVCSWAVGVRSWLRFSSAFVSTVSSWAGCTRGNAISASVRSKGWRGRKVFLLINGPPRTPRIPIPMPPPRPPPRIKPGRTMLGFVLW</sequence>
<name>A0A2M4B7N3_9DIPT</name>
<organism evidence="2">
    <name type="scientific">Anopheles triannulatus</name>
    <dbReference type="NCBI Taxonomy" id="58253"/>
    <lineage>
        <taxon>Eukaryota</taxon>
        <taxon>Metazoa</taxon>
        <taxon>Ecdysozoa</taxon>
        <taxon>Arthropoda</taxon>
        <taxon>Hexapoda</taxon>
        <taxon>Insecta</taxon>
        <taxon>Pterygota</taxon>
        <taxon>Neoptera</taxon>
        <taxon>Endopterygota</taxon>
        <taxon>Diptera</taxon>
        <taxon>Nematocera</taxon>
        <taxon>Culicoidea</taxon>
        <taxon>Culicidae</taxon>
        <taxon>Anophelinae</taxon>
        <taxon>Anopheles</taxon>
    </lineage>
</organism>
<dbReference type="EMBL" id="GGFK01015679">
    <property type="protein sequence ID" value="MBW49000.1"/>
    <property type="molecule type" value="Transcribed_RNA"/>
</dbReference>
<dbReference type="AlphaFoldDB" id="A0A2M4B7N3"/>
<keyword evidence="1" id="KW-0732">Signal</keyword>
<proteinExistence type="predicted"/>
<feature type="signal peptide" evidence="1">
    <location>
        <begin position="1"/>
        <end position="19"/>
    </location>
</feature>
<accession>A0A2M4B7N3</accession>
<evidence type="ECO:0000313" key="2">
    <source>
        <dbReference type="EMBL" id="MBW49000.1"/>
    </source>
</evidence>
<reference evidence="2" key="1">
    <citation type="submission" date="2018-01" db="EMBL/GenBank/DDBJ databases">
        <title>An insight into the sialome of Amazonian anophelines.</title>
        <authorList>
            <person name="Ribeiro J.M."/>
            <person name="Scarpassa V."/>
            <person name="Calvo E."/>
        </authorList>
    </citation>
    <scope>NUCLEOTIDE SEQUENCE</scope>
    <source>
        <tissue evidence="2">Salivary glands</tissue>
    </source>
</reference>
<protein>
    <submittedName>
        <fullName evidence="2">Putative secreted protein</fullName>
    </submittedName>
</protein>
<feature type="chain" id="PRO_5014663037" evidence="1">
    <location>
        <begin position="20"/>
        <end position="88"/>
    </location>
</feature>
<evidence type="ECO:0000256" key="1">
    <source>
        <dbReference type="SAM" id="SignalP"/>
    </source>
</evidence>